<dbReference type="EMBL" id="BOMN01000053">
    <property type="protein sequence ID" value="GIE21128.1"/>
    <property type="molecule type" value="Genomic_DNA"/>
</dbReference>
<name>A0ABQ3ZRL3_9ACTN</name>
<dbReference type="GO" id="GO:0016787">
    <property type="term" value="F:hydrolase activity"/>
    <property type="evidence" value="ECO:0007669"/>
    <property type="project" value="UniProtKB-KW"/>
</dbReference>
<protein>
    <submittedName>
        <fullName evidence="4">Alpha/beta hydrolase</fullName>
    </submittedName>
</protein>
<dbReference type="Pfam" id="PF00561">
    <property type="entry name" value="Abhydrolase_1"/>
    <property type="match status" value="1"/>
</dbReference>
<dbReference type="Proteomes" id="UP000603200">
    <property type="component" value="Unassembled WGS sequence"/>
</dbReference>
<dbReference type="PANTHER" id="PTHR43194">
    <property type="entry name" value="HYDROLASE ALPHA/BETA FOLD FAMILY"/>
    <property type="match status" value="1"/>
</dbReference>
<evidence type="ECO:0000256" key="1">
    <source>
        <dbReference type="ARBA" id="ARBA00010088"/>
    </source>
</evidence>
<keyword evidence="5" id="KW-1185">Reference proteome</keyword>
<dbReference type="PANTHER" id="PTHR43194:SF2">
    <property type="entry name" value="PEROXISOMAL MEMBRANE PROTEIN LPX1"/>
    <property type="match status" value="1"/>
</dbReference>
<feature type="domain" description="AB hydrolase-1" evidence="3">
    <location>
        <begin position="25"/>
        <end position="141"/>
    </location>
</feature>
<dbReference type="InterPro" id="IPR050228">
    <property type="entry name" value="Carboxylesterase_BioH"/>
</dbReference>
<accession>A0ABQ3ZRL3</accession>
<dbReference type="PRINTS" id="PR00111">
    <property type="entry name" value="ABHYDROLASE"/>
</dbReference>
<gene>
    <name evidence="4" type="ORF">Ahu01nite_042300</name>
</gene>
<dbReference type="InterPro" id="IPR002410">
    <property type="entry name" value="Peptidase_S33"/>
</dbReference>
<comment type="similarity">
    <text evidence="1">Belongs to the peptidase S33 family.</text>
</comment>
<evidence type="ECO:0000313" key="4">
    <source>
        <dbReference type="EMBL" id="GIE21128.1"/>
    </source>
</evidence>
<dbReference type="InterPro" id="IPR029058">
    <property type="entry name" value="AB_hydrolase_fold"/>
</dbReference>
<evidence type="ECO:0000259" key="3">
    <source>
        <dbReference type="Pfam" id="PF00561"/>
    </source>
</evidence>
<organism evidence="4 5">
    <name type="scientific">Winogradskya humida</name>
    <dbReference type="NCBI Taxonomy" id="113566"/>
    <lineage>
        <taxon>Bacteria</taxon>
        <taxon>Bacillati</taxon>
        <taxon>Actinomycetota</taxon>
        <taxon>Actinomycetes</taxon>
        <taxon>Micromonosporales</taxon>
        <taxon>Micromonosporaceae</taxon>
        <taxon>Winogradskya</taxon>
    </lineage>
</organism>
<dbReference type="Gene3D" id="3.40.50.1820">
    <property type="entry name" value="alpha/beta hydrolase"/>
    <property type="match status" value="1"/>
</dbReference>
<comment type="caution">
    <text evidence="4">The sequence shown here is derived from an EMBL/GenBank/DDBJ whole genome shotgun (WGS) entry which is preliminary data.</text>
</comment>
<sequence length="244" mass="25870">MSMVRANGLDLHTEEVAPIGAHRGTVVLIHGMTSDNMASWYLTLAHPLAQAGLRVLLYDLRGHGHSARPGTGYTLDDFVADLEALLAHWDPGGPVHLFGNSFGGTVAFAYAARHPSAVAGIVTLESAPPTPAWFDRMTRRLSTVPTLPDSRRVRAASALLAETSIGTELPASALPDPAAYAAVNCPVLCLYGGDSAVKQLAGETGRLLPRSRHVVIEGQKHTLLIDAPDQVRAEVLPWLAAPSI</sequence>
<evidence type="ECO:0000256" key="2">
    <source>
        <dbReference type="ARBA" id="ARBA00022801"/>
    </source>
</evidence>
<reference evidence="4 5" key="1">
    <citation type="submission" date="2021-01" db="EMBL/GenBank/DDBJ databases">
        <title>Whole genome shotgun sequence of Actinoplanes humidus NBRC 14915.</title>
        <authorList>
            <person name="Komaki H."/>
            <person name="Tamura T."/>
        </authorList>
    </citation>
    <scope>NUCLEOTIDE SEQUENCE [LARGE SCALE GENOMIC DNA]</scope>
    <source>
        <strain evidence="4 5">NBRC 14915</strain>
    </source>
</reference>
<dbReference type="InterPro" id="IPR000073">
    <property type="entry name" value="AB_hydrolase_1"/>
</dbReference>
<evidence type="ECO:0000313" key="5">
    <source>
        <dbReference type="Proteomes" id="UP000603200"/>
    </source>
</evidence>
<keyword evidence="2 4" id="KW-0378">Hydrolase</keyword>
<dbReference type="PRINTS" id="PR00793">
    <property type="entry name" value="PROAMNOPTASE"/>
</dbReference>
<proteinExistence type="inferred from homology"/>
<dbReference type="SUPFAM" id="SSF53474">
    <property type="entry name" value="alpha/beta-Hydrolases"/>
    <property type="match status" value="1"/>
</dbReference>
<dbReference type="RefSeq" id="WP_203838265.1">
    <property type="nucleotide sequence ID" value="NZ_BAAATV010000010.1"/>
</dbReference>